<proteinExistence type="predicted"/>
<keyword evidence="1" id="KW-0678">Repressor</keyword>
<keyword evidence="2 3" id="KW-0238">DNA-binding</keyword>
<dbReference type="PANTHER" id="PTHR43479:SF11">
    <property type="entry name" value="ACREF_ENVCD OPERON REPRESSOR-RELATED"/>
    <property type="match status" value="1"/>
</dbReference>
<dbReference type="InterPro" id="IPR009057">
    <property type="entry name" value="Homeodomain-like_sf"/>
</dbReference>
<dbReference type="PRINTS" id="PR00455">
    <property type="entry name" value="HTHTETR"/>
</dbReference>
<dbReference type="Proteomes" id="UP001179280">
    <property type="component" value="Unassembled WGS sequence"/>
</dbReference>
<dbReference type="EMBL" id="JAFBCV010000008">
    <property type="protein sequence ID" value="MBM7839353.1"/>
    <property type="molecule type" value="Genomic_DNA"/>
</dbReference>
<evidence type="ECO:0000256" key="1">
    <source>
        <dbReference type="ARBA" id="ARBA00022491"/>
    </source>
</evidence>
<accession>A0ABS2SV25</accession>
<dbReference type="SUPFAM" id="SSF46689">
    <property type="entry name" value="Homeodomain-like"/>
    <property type="match status" value="1"/>
</dbReference>
<feature type="DNA-binding region" description="H-T-H motif" evidence="3">
    <location>
        <begin position="42"/>
        <end position="61"/>
    </location>
</feature>
<name>A0ABS2SV25_9BACI</name>
<dbReference type="InterPro" id="IPR050624">
    <property type="entry name" value="HTH-type_Tx_Regulator"/>
</dbReference>
<comment type="caution">
    <text evidence="5">The sequence shown here is derived from an EMBL/GenBank/DDBJ whole genome shotgun (WGS) entry which is preliminary data.</text>
</comment>
<evidence type="ECO:0000256" key="2">
    <source>
        <dbReference type="ARBA" id="ARBA00023125"/>
    </source>
</evidence>
<dbReference type="InterPro" id="IPR001647">
    <property type="entry name" value="HTH_TetR"/>
</dbReference>
<dbReference type="PANTHER" id="PTHR43479">
    <property type="entry name" value="ACREF/ENVCD OPERON REPRESSOR-RELATED"/>
    <property type="match status" value="1"/>
</dbReference>
<dbReference type="PROSITE" id="PS50977">
    <property type="entry name" value="HTH_TETR_2"/>
    <property type="match status" value="1"/>
</dbReference>
<feature type="domain" description="HTH tetR-type" evidence="4">
    <location>
        <begin position="19"/>
        <end position="79"/>
    </location>
</feature>
<dbReference type="Gene3D" id="1.10.357.10">
    <property type="entry name" value="Tetracycline Repressor, domain 2"/>
    <property type="match status" value="1"/>
</dbReference>
<protein>
    <submittedName>
        <fullName evidence="5">AcrR family transcriptional regulator</fullName>
    </submittedName>
</protein>
<keyword evidence="6" id="KW-1185">Reference proteome</keyword>
<organism evidence="5 6">
    <name type="scientific">Shouchella xiaoxiensis</name>
    <dbReference type="NCBI Taxonomy" id="766895"/>
    <lineage>
        <taxon>Bacteria</taxon>
        <taxon>Bacillati</taxon>
        <taxon>Bacillota</taxon>
        <taxon>Bacilli</taxon>
        <taxon>Bacillales</taxon>
        <taxon>Bacillaceae</taxon>
        <taxon>Shouchella</taxon>
    </lineage>
</organism>
<gene>
    <name evidence="5" type="ORF">JOC54_002633</name>
</gene>
<sequence length="201" mass="23001">MKKETNDENVGGLRERKKIKVYEDIESAALRLFLEQGYENTSIKQIADDLMMSSRTFFRYYSSKEDLLTEPLRFIHNEGIKQVVQLDPNTTLQKALRLIFQEIASIYEVKRAKLLVRYQIAKQAPSTSLLFLFSLLEAEPVMCEALGETLSDGPTTSQLKFEVAIHMAAFRVAAEEWLSETEGSVPLAEIIDGRFNRLMNE</sequence>
<dbReference type="Pfam" id="PF00440">
    <property type="entry name" value="TetR_N"/>
    <property type="match status" value="1"/>
</dbReference>
<evidence type="ECO:0000256" key="3">
    <source>
        <dbReference type="PROSITE-ProRule" id="PRU00335"/>
    </source>
</evidence>
<evidence type="ECO:0000313" key="6">
    <source>
        <dbReference type="Proteomes" id="UP001179280"/>
    </source>
</evidence>
<evidence type="ECO:0000313" key="5">
    <source>
        <dbReference type="EMBL" id="MBM7839353.1"/>
    </source>
</evidence>
<dbReference type="RefSeq" id="WP_204466618.1">
    <property type="nucleotide sequence ID" value="NZ_JAFBCV010000008.1"/>
</dbReference>
<evidence type="ECO:0000259" key="4">
    <source>
        <dbReference type="PROSITE" id="PS50977"/>
    </source>
</evidence>
<reference evidence="5" key="1">
    <citation type="submission" date="2021-01" db="EMBL/GenBank/DDBJ databases">
        <title>Genomic Encyclopedia of Type Strains, Phase IV (KMG-IV): sequencing the most valuable type-strain genomes for metagenomic binning, comparative biology and taxonomic classification.</title>
        <authorList>
            <person name="Goeker M."/>
        </authorList>
    </citation>
    <scope>NUCLEOTIDE SEQUENCE</scope>
    <source>
        <strain evidence="5">DSM 21943</strain>
    </source>
</reference>